<protein>
    <submittedName>
        <fullName evidence="1">Uncharacterized protein</fullName>
    </submittedName>
</protein>
<name>A0ABN7NIW5_9BURK</name>
<accession>A0ABN7NIW5</accession>
<evidence type="ECO:0000313" key="2">
    <source>
        <dbReference type="Proteomes" id="UP000674425"/>
    </source>
</evidence>
<evidence type="ECO:0000313" key="1">
    <source>
        <dbReference type="EMBL" id="CAE6872767.1"/>
    </source>
</evidence>
<organism evidence="1 2">
    <name type="scientific">Paraburkholderia aspalathi</name>
    <dbReference type="NCBI Taxonomy" id="1324617"/>
    <lineage>
        <taxon>Bacteria</taxon>
        <taxon>Pseudomonadati</taxon>
        <taxon>Pseudomonadota</taxon>
        <taxon>Betaproteobacteria</taxon>
        <taxon>Burkholderiales</taxon>
        <taxon>Burkholderiaceae</taxon>
        <taxon>Paraburkholderia</taxon>
    </lineage>
</organism>
<sequence length="156" mass="17399">MEAVREEFTDVAPSDVTRALGKSTNFRHVPGEDCKFGVYRSGHYRSWRCASDAVHVKKMHQCSVDVRTRSPALRRALTMGQMSVDEAVDQSVADIVKGSMLLYGPVQKMRDTAEVAFHGRYGISMFRQIANVRISMRFQASLGEPSPGKNMARSEA</sequence>
<proteinExistence type="predicted"/>
<dbReference type="EMBL" id="CAJNAU010000324">
    <property type="protein sequence ID" value="CAE6872767.1"/>
    <property type="molecule type" value="Genomic_DNA"/>
</dbReference>
<gene>
    <name evidence="1" type="ORF">R69658_08244</name>
</gene>
<reference evidence="1 2" key="1">
    <citation type="submission" date="2021-02" db="EMBL/GenBank/DDBJ databases">
        <authorList>
            <person name="Vanwijnsberghe S."/>
        </authorList>
    </citation>
    <scope>NUCLEOTIDE SEQUENCE [LARGE SCALE GENOMIC DNA]</scope>
    <source>
        <strain evidence="1 2">R-69658</strain>
    </source>
</reference>
<comment type="caution">
    <text evidence="1">The sequence shown here is derived from an EMBL/GenBank/DDBJ whole genome shotgun (WGS) entry which is preliminary data.</text>
</comment>
<keyword evidence="2" id="KW-1185">Reference proteome</keyword>
<dbReference type="Proteomes" id="UP000674425">
    <property type="component" value="Unassembled WGS sequence"/>
</dbReference>